<gene>
    <name evidence="3" type="ORF">EJQ19_11165</name>
</gene>
<dbReference type="PANTHER" id="PTHR38045">
    <property type="entry name" value="CHROMOSOME 1, WHOLE GENOME SHOTGUN SEQUENCE"/>
    <property type="match status" value="1"/>
</dbReference>
<protein>
    <recommendedName>
        <fullName evidence="2">Heparinase II/III-like C-terminal domain-containing protein</fullName>
    </recommendedName>
</protein>
<dbReference type="GO" id="GO:0030313">
    <property type="term" value="C:cell envelope"/>
    <property type="evidence" value="ECO:0007669"/>
    <property type="project" value="UniProtKB-SubCell"/>
</dbReference>
<dbReference type="GO" id="GO:0016829">
    <property type="term" value="F:lyase activity"/>
    <property type="evidence" value="ECO:0007669"/>
    <property type="project" value="InterPro"/>
</dbReference>
<keyword evidence="4" id="KW-1185">Reference proteome</keyword>
<dbReference type="InterPro" id="IPR008929">
    <property type="entry name" value="Chondroitin_lyas"/>
</dbReference>
<dbReference type="SUPFAM" id="SSF48230">
    <property type="entry name" value="Chondroitin AC/alginate lyase"/>
    <property type="match status" value="1"/>
</dbReference>
<dbReference type="PANTHER" id="PTHR38045:SF1">
    <property type="entry name" value="HEPARINASE II_III-LIKE PROTEIN"/>
    <property type="match status" value="1"/>
</dbReference>
<proteinExistence type="predicted"/>
<dbReference type="AlphaFoldDB" id="A0A3S0CVL5"/>
<dbReference type="Gene3D" id="2.70.98.70">
    <property type="match status" value="1"/>
</dbReference>
<dbReference type="InterPro" id="IPR012480">
    <property type="entry name" value="Hepar_II_III_C"/>
</dbReference>
<organism evidence="3 4">
    <name type="scientific">Paenibacillus whitsoniae</name>
    <dbReference type="NCBI Taxonomy" id="2496558"/>
    <lineage>
        <taxon>Bacteria</taxon>
        <taxon>Bacillati</taxon>
        <taxon>Bacillota</taxon>
        <taxon>Bacilli</taxon>
        <taxon>Bacillales</taxon>
        <taxon>Paenibacillaceae</taxon>
        <taxon>Paenibacillus</taxon>
    </lineage>
</organism>
<reference evidence="3 4" key="1">
    <citation type="submission" date="2018-12" db="EMBL/GenBank/DDBJ databases">
        <title>Bacillus ochoae sp. nov., Paenibacillus whitsoniae sp. nov., Paenibacillus spiritus sp. nov. Isolated from the Mars Exploration Rover during spacecraft assembly.</title>
        <authorList>
            <person name="Seuylemezian A."/>
            <person name="Vaishampayan P."/>
        </authorList>
    </citation>
    <scope>NUCLEOTIDE SEQUENCE [LARGE SCALE GENOMIC DNA]</scope>
    <source>
        <strain evidence="3 4">MER 54</strain>
    </source>
</reference>
<name>A0A3S0CVL5_9BACL</name>
<evidence type="ECO:0000313" key="3">
    <source>
        <dbReference type="EMBL" id="RTE09793.1"/>
    </source>
</evidence>
<dbReference type="EMBL" id="RXHU01000027">
    <property type="protein sequence ID" value="RTE09793.1"/>
    <property type="molecule type" value="Genomic_DNA"/>
</dbReference>
<dbReference type="Gene3D" id="1.50.10.100">
    <property type="entry name" value="Chondroitin AC/alginate lyase"/>
    <property type="match status" value="1"/>
</dbReference>
<feature type="domain" description="Heparinase II/III-like C-terminal" evidence="2">
    <location>
        <begin position="378"/>
        <end position="534"/>
    </location>
</feature>
<dbReference type="Pfam" id="PF07940">
    <property type="entry name" value="Hepar_II_III_C"/>
    <property type="match status" value="1"/>
</dbReference>
<evidence type="ECO:0000313" key="4">
    <source>
        <dbReference type="Proteomes" id="UP000276128"/>
    </source>
</evidence>
<evidence type="ECO:0000256" key="1">
    <source>
        <dbReference type="ARBA" id="ARBA00004196"/>
    </source>
</evidence>
<sequence>MTMNSRSFLQALLAHEAEHAALFQEAKLKRSNNRQAMGNTPLLASVYGEILPIADSYVTKPIEALPFSLFDLYRTQGTRVEFEHAYFDRRRRLASLAVAALQDDEDTYIAALENTIWAICDEFTWCLPAHLYNHDASLEGEEDKHIDLFAAETAHALSETCHLLGDRLQPQVVKRARREAMRRVVTPYMSVKRAYWWETCDINWSAVCAGSVGMAAIYLLPDSKVLMPILTRVMDAMECFLEGFTDEGACLEGLNYWYYGFGYYVYFSELLKQRTGGKVDLLTSDKVRRIALFPQRCFLQGNQVANFSDCSRTGGVEPGIFSRLGEQFADIRVPSLEPLAAPIDHCGRYAKTLRSVAWLNEPLLREREGLALGTDFLPEAQWVIARWQSGEQTVSFAAKGGHNDEPHNHNDIGNFIWLADGVRWLDDLGSGRYTKAYFGPERYSILCNSSAGHNVPIINGELQQAGRAFAGQVLDVALSDTEDRYKLDIGKAYTVHGLESLEREFAIDKVEGKLTLTDTFTFSTPGAAITERFVTLVQPVIATEGEIRLESEGKSRVLRYDAAKLKASISTAEHANHHNGVEHVYLIDLTAAETGTQSSFTMTLENGSTVR</sequence>
<evidence type="ECO:0000259" key="2">
    <source>
        <dbReference type="Pfam" id="PF07940"/>
    </source>
</evidence>
<comment type="caution">
    <text evidence="3">The sequence shown here is derived from an EMBL/GenBank/DDBJ whole genome shotgun (WGS) entry which is preliminary data.</text>
</comment>
<accession>A0A3S0CVL5</accession>
<comment type="subcellular location">
    <subcellularLocation>
        <location evidence="1">Cell envelope</location>
    </subcellularLocation>
</comment>
<dbReference type="Proteomes" id="UP000276128">
    <property type="component" value="Unassembled WGS sequence"/>
</dbReference>